<accession>A0A8J4G033</accession>
<sequence>PPQPPANSPLPWWAPAFGATSLTVGLLSIGWALAARPEYGGLAERLSYFVETFNSNRAFYAFIVDSGLYCVWQAVLMEDAPARYRFLPFFGMAAHLIMGGRPKAEDEDGL</sequence>
<comment type="caution">
    <text evidence="2">The sequence shown here is derived from an EMBL/GenBank/DDBJ whole genome shotgun (WGS) entry which is preliminary data.</text>
</comment>
<gene>
    <name evidence="2" type="ORF">Vretifemale_20953</name>
</gene>
<dbReference type="AlphaFoldDB" id="A0A8J4G033"/>
<keyword evidence="1" id="KW-0472">Membrane</keyword>
<evidence type="ECO:0000313" key="2">
    <source>
        <dbReference type="EMBL" id="GIL93548.1"/>
    </source>
</evidence>
<feature type="non-terminal residue" evidence="2">
    <location>
        <position position="1"/>
    </location>
</feature>
<dbReference type="PANTHER" id="PTHR36367">
    <property type="entry name" value="TRANSMEMBRANE PROTEIN"/>
    <property type="match status" value="1"/>
</dbReference>
<evidence type="ECO:0000256" key="1">
    <source>
        <dbReference type="SAM" id="Phobius"/>
    </source>
</evidence>
<dbReference type="OrthoDB" id="201750at2759"/>
<proteinExistence type="predicted"/>
<keyword evidence="3" id="KW-1185">Reference proteome</keyword>
<protein>
    <submittedName>
        <fullName evidence="2">Uncharacterized protein</fullName>
    </submittedName>
</protein>
<keyword evidence="1" id="KW-0812">Transmembrane</keyword>
<name>A0A8J4G033_9CHLO</name>
<evidence type="ECO:0000313" key="3">
    <source>
        <dbReference type="Proteomes" id="UP000747110"/>
    </source>
</evidence>
<dbReference type="EMBL" id="BNCP01000116">
    <property type="protein sequence ID" value="GIL93548.1"/>
    <property type="molecule type" value="Genomic_DNA"/>
</dbReference>
<dbReference type="PANTHER" id="PTHR36367:SF2">
    <property type="entry name" value="TRANSMEMBRANE PROTEIN"/>
    <property type="match status" value="1"/>
</dbReference>
<feature type="transmembrane region" description="Helical" evidence="1">
    <location>
        <begin position="12"/>
        <end position="35"/>
    </location>
</feature>
<keyword evidence="1" id="KW-1133">Transmembrane helix</keyword>
<reference evidence="2" key="1">
    <citation type="journal article" date="2021" name="Proc. Natl. Acad. Sci. U.S.A.">
        <title>Three genomes in the algal genus Volvox reveal the fate of a haploid sex-determining region after a transition to homothallism.</title>
        <authorList>
            <person name="Yamamoto K."/>
            <person name="Hamaji T."/>
            <person name="Kawai-Toyooka H."/>
            <person name="Matsuzaki R."/>
            <person name="Takahashi F."/>
            <person name="Nishimura Y."/>
            <person name="Kawachi M."/>
            <person name="Noguchi H."/>
            <person name="Minakuchi Y."/>
            <person name="Umen J.G."/>
            <person name="Toyoda A."/>
            <person name="Nozaki H."/>
        </authorList>
    </citation>
    <scope>NUCLEOTIDE SEQUENCE</scope>
    <source>
        <strain evidence="2">NIES-3786</strain>
    </source>
</reference>
<organism evidence="2 3">
    <name type="scientific">Volvox reticuliferus</name>
    <dbReference type="NCBI Taxonomy" id="1737510"/>
    <lineage>
        <taxon>Eukaryota</taxon>
        <taxon>Viridiplantae</taxon>
        <taxon>Chlorophyta</taxon>
        <taxon>core chlorophytes</taxon>
        <taxon>Chlorophyceae</taxon>
        <taxon>CS clade</taxon>
        <taxon>Chlamydomonadales</taxon>
        <taxon>Volvocaceae</taxon>
        <taxon>Volvox</taxon>
    </lineage>
</organism>
<dbReference type="Proteomes" id="UP000747110">
    <property type="component" value="Unassembled WGS sequence"/>
</dbReference>